<evidence type="ECO:0000313" key="2">
    <source>
        <dbReference type="EMBL" id="SDB29704.1"/>
    </source>
</evidence>
<dbReference type="PANTHER" id="PTHR33594">
    <property type="entry name" value="SUPERFAMILY HYDROLASE, PUTATIVE (AFU_ORTHOLOGUE AFUA_1G03035)-RELATED"/>
    <property type="match status" value="1"/>
</dbReference>
<dbReference type="PANTHER" id="PTHR33594:SF1">
    <property type="entry name" value="HD_PDEASE DOMAIN-CONTAINING PROTEIN"/>
    <property type="match status" value="1"/>
</dbReference>
<dbReference type="InterPro" id="IPR006674">
    <property type="entry name" value="HD_domain"/>
</dbReference>
<dbReference type="SUPFAM" id="SSF109604">
    <property type="entry name" value="HD-domain/PDEase-like"/>
    <property type="match status" value="1"/>
</dbReference>
<dbReference type="eggNOG" id="COG1418">
    <property type="taxonomic scope" value="Bacteria"/>
</dbReference>
<dbReference type="Gene3D" id="1.10.472.50">
    <property type="entry name" value="HD-domain/PDEase-like"/>
    <property type="match status" value="1"/>
</dbReference>
<reference evidence="2 3" key="1">
    <citation type="submission" date="2016-10" db="EMBL/GenBank/DDBJ databases">
        <authorList>
            <person name="de Groot N.N."/>
        </authorList>
    </citation>
    <scope>NUCLEOTIDE SEQUENCE [LARGE SCALE GENOMIC DNA]</scope>
    <source>
        <strain evidence="2 3">A-4</strain>
    </source>
</reference>
<feature type="domain" description="HD/PDEase" evidence="1">
    <location>
        <begin position="61"/>
        <end position="175"/>
    </location>
</feature>
<name>A0A1G6CA18_9STRE</name>
<organism evidence="2 3">
    <name type="scientific">Streptococcus henryi</name>
    <dbReference type="NCBI Taxonomy" id="439219"/>
    <lineage>
        <taxon>Bacteria</taxon>
        <taxon>Bacillati</taxon>
        <taxon>Bacillota</taxon>
        <taxon>Bacilli</taxon>
        <taxon>Lactobacillales</taxon>
        <taxon>Streptococcaceae</taxon>
        <taxon>Streptococcus</taxon>
    </lineage>
</organism>
<evidence type="ECO:0000313" key="3">
    <source>
        <dbReference type="Proteomes" id="UP000182508"/>
    </source>
</evidence>
<proteinExistence type="predicted"/>
<dbReference type="AlphaFoldDB" id="A0A1G6CA18"/>
<evidence type="ECO:0000259" key="1">
    <source>
        <dbReference type="SMART" id="SM00471"/>
    </source>
</evidence>
<dbReference type="CDD" id="cd00077">
    <property type="entry name" value="HDc"/>
    <property type="match status" value="1"/>
</dbReference>
<dbReference type="InterPro" id="IPR003607">
    <property type="entry name" value="HD/PDEase_dom"/>
</dbReference>
<sequence length="254" mass="28569">MLQMLMAELWHGQEIWKNNNLMQTAGGNPAVFCYNKGMLDKEIDILNAAEELVSARLSGEASGHDWWHIVRVRNTARSIAQVEGADVFICELAALLHDMADEKLSDNPDQELGNLQTWMAEHGMTAIAIKQVLDIISTMSFKGSGSSRPSTLEGLIVQDADRLDAIGAIGIARCMAYSGSKGRLIHDPNKQARENLTAEDYRKGDDTAIMHFYEKLLKLKDLMNTDYGRKMAEQRHAYLEDFLSEFYAEWDGQR</sequence>
<dbReference type="Proteomes" id="UP000182508">
    <property type="component" value="Unassembled WGS sequence"/>
</dbReference>
<protein>
    <recommendedName>
        <fullName evidence="1">HD/PDEase domain-containing protein</fullName>
    </recommendedName>
</protein>
<dbReference type="SMART" id="SM00471">
    <property type="entry name" value="HDc"/>
    <property type="match status" value="1"/>
</dbReference>
<dbReference type="EMBL" id="FMXP01000019">
    <property type="protein sequence ID" value="SDB29704.1"/>
    <property type="molecule type" value="Genomic_DNA"/>
</dbReference>
<dbReference type="Pfam" id="PF01966">
    <property type="entry name" value="HD"/>
    <property type="match status" value="1"/>
</dbReference>
<accession>A0A1G6CA18</accession>
<dbReference type="STRING" id="439219.SAMN02910293_01493"/>
<gene>
    <name evidence="2" type="ORF">SAMN02910293_01493</name>
</gene>
<keyword evidence="3" id="KW-1185">Reference proteome</keyword>
<dbReference type="Gene3D" id="1.20.58.1910">
    <property type="match status" value="1"/>
</dbReference>